<keyword evidence="3" id="KW-0547">Nucleotide-binding</keyword>
<keyword evidence="2" id="KW-0808">Transferase</keyword>
<proteinExistence type="predicted"/>
<accession>A0A7S4FQG1</accession>
<sequence length="252" mass="27899">MELCRCDLRAFVRGPGLTERQVAWLFLRVLRVVKGAHDCGVMLGDVRPENFLLRVASWAWGAAFGGRDVLDWPCTMDELAKGVYELCLADFGFSWFCCEGSELDRLCGYPGYCAPEVLLRRYSRSADLWSAGIMLYTFLCGRPPFEAKSFEESLAMSLDMDVPQLLGTGPWTEISSEAKTLVLRLLERDPSKRIAVEAAIHVTIAWGEACAAGACEAPLVTQEPERPATSPRDPCPPAHPPCNLDHVLSMLE</sequence>
<reference evidence="8" key="1">
    <citation type="submission" date="2021-01" db="EMBL/GenBank/DDBJ databases">
        <authorList>
            <person name="Corre E."/>
            <person name="Pelletier E."/>
            <person name="Niang G."/>
            <person name="Scheremetjew M."/>
            <person name="Finn R."/>
            <person name="Kale V."/>
            <person name="Holt S."/>
            <person name="Cochrane G."/>
            <person name="Meng A."/>
            <person name="Brown T."/>
            <person name="Cohen L."/>
        </authorList>
    </citation>
    <scope>NUCLEOTIDE SEQUENCE</scope>
    <source>
        <strain evidence="8">CCMP1594</strain>
    </source>
</reference>
<keyword evidence="5" id="KW-0067">ATP-binding</keyword>
<evidence type="ECO:0000313" key="8">
    <source>
        <dbReference type="EMBL" id="CAE0806898.1"/>
    </source>
</evidence>
<dbReference type="PANTHER" id="PTHR24349">
    <property type="entry name" value="SERINE/THREONINE-PROTEIN KINASE"/>
    <property type="match status" value="1"/>
</dbReference>
<dbReference type="SMART" id="SM00220">
    <property type="entry name" value="S_TKc"/>
    <property type="match status" value="1"/>
</dbReference>
<keyword evidence="1" id="KW-0723">Serine/threonine-protein kinase</keyword>
<dbReference type="EMBL" id="HBJA01050907">
    <property type="protein sequence ID" value="CAE0806898.1"/>
    <property type="molecule type" value="Transcribed_RNA"/>
</dbReference>
<dbReference type="Gene3D" id="1.10.510.10">
    <property type="entry name" value="Transferase(Phosphotransferase) domain 1"/>
    <property type="match status" value="1"/>
</dbReference>
<dbReference type="InterPro" id="IPR000719">
    <property type="entry name" value="Prot_kinase_dom"/>
</dbReference>
<protein>
    <recommendedName>
        <fullName evidence="7">Protein kinase domain-containing protein</fullName>
    </recommendedName>
</protein>
<evidence type="ECO:0000256" key="5">
    <source>
        <dbReference type="ARBA" id="ARBA00022840"/>
    </source>
</evidence>
<dbReference type="GO" id="GO:0005524">
    <property type="term" value="F:ATP binding"/>
    <property type="evidence" value="ECO:0007669"/>
    <property type="project" value="UniProtKB-KW"/>
</dbReference>
<organism evidence="8">
    <name type="scientific">Eutreptiella gymnastica</name>
    <dbReference type="NCBI Taxonomy" id="73025"/>
    <lineage>
        <taxon>Eukaryota</taxon>
        <taxon>Discoba</taxon>
        <taxon>Euglenozoa</taxon>
        <taxon>Euglenida</taxon>
        <taxon>Spirocuta</taxon>
        <taxon>Euglenophyceae</taxon>
        <taxon>Eutreptiales</taxon>
        <taxon>Eutreptiaceae</taxon>
        <taxon>Eutreptiella</taxon>
    </lineage>
</organism>
<dbReference type="AlphaFoldDB" id="A0A7S4FQG1"/>
<dbReference type="Pfam" id="PF00069">
    <property type="entry name" value="Pkinase"/>
    <property type="match status" value="1"/>
</dbReference>
<gene>
    <name evidence="8" type="ORF">EGYM00163_LOCUS18026</name>
</gene>
<evidence type="ECO:0000256" key="6">
    <source>
        <dbReference type="SAM" id="MobiDB-lite"/>
    </source>
</evidence>
<evidence type="ECO:0000256" key="2">
    <source>
        <dbReference type="ARBA" id="ARBA00022679"/>
    </source>
</evidence>
<name>A0A7S4FQG1_9EUGL</name>
<feature type="domain" description="Protein kinase" evidence="7">
    <location>
        <begin position="1"/>
        <end position="204"/>
    </location>
</feature>
<evidence type="ECO:0000256" key="3">
    <source>
        <dbReference type="ARBA" id="ARBA00022741"/>
    </source>
</evidence>
<dbReference type="InterPro" id="IPR050205">
    <property type="entry name" value="CDPK_Ser/Thr_kinases"/>
</dbReference>
<dbReference type="InterPro" id="IPR011009">
    <property type="entry name" value="Kinase-like_dom_sf"/>
</dbReference>
<evidence type="ECO:0000256" key="1">
    <source>
        <dbReference type="ARBA" id="ARBA00022527"/>
    </source>
</evidence>
<dbReference type="SUPFAM" id="SSF56112">
    <property type="entry name" value="Protein kinase-like (PK-like)"/>
    <property type="match status" value="1"/>
</dbReference>
<feature type="region of interest" description="Disordered" evidence="6">
    <location>
        <begin position="221"/>
        <end position="241"/>
    </location>
</feature>
<evidence type="ECO:0000259" key="7">
    <source>
        <dbReference type="PROSITE" id="PS50011"/>
    </source>
</evidence>
<evidence type="ECO:0000256" key="4">
    <source>
        <dbReference type="ARBA" id="ARBA00022777"/>
    </source>
</evidence>
<keyword evidence="4" id="KW-0418">Kinase</keyword>
<dbReference type="GO" id="GO:0004674">
    <property type="term" value="F:protein serine/threonine kinase activity"/>
    <property type="evidence" value="ECO:0007669"/>
    <property type="project" value="UniProtKB-KW"/>
</dbReference>
<dbReference type="PROSITE" id="PS50011">
    <property type="entry name" value="PROTEIN_KINASE_DOM"/>
    <property type="match status" value="1"/>
</dbReference>